<proteinExistence type="predicted"/>
<protein>
    <submittedName>
        <fullName evidence="2">Uncharacterized protein</fullName>
    </submittedName>
</protein>
<reference evidence="2" key="1">
    <citation type="submission" date="2012-02" db="EMBL/GenBank/DDBJ databases">
        <title>The complete genome of Solitalea canadensis DSM 3403.</title>
        <authorList>
            <consortium name="US DOE Joint Genome Institute (JGI-PGF)"/>
            <person name="Lucas S."/>
            <person name="Copeland A."/>
            <person name="Lapidus A."/>
            <person name="Glavina del Rio T."/>
            <person name="Dalin E."/>
            <person name="Tice H."/>
            <person name="Bruce D."/>
            <person name="Goodwin L."/>
            <person name="Pitluck S."/>
            <person name="Peters L."/>
            <person name="Ovchinnikova G."/>
            <person name="Lu M."/>
            <person name="Kyrpides N."/>
            <person name="Mavromatis K."/>
            <person name="Ivanova N."/>
            <person name="Brettin T."/>
            <person name="Detter J.C."/>
            <person name="Han C."/>
            <person name="Larimer F."/>
            <person name="Land M."/>
            <person name="Hauser L."/>
            <person name="Markowitz V."/>
            <person name="Cheng J.-F."/>
            <person name="Hugenholtz P."/>
            <person name="Woyke T."/>
            <person name="Wu D."/>
            <person name="Spring S."/>
            <person name="Schroeder M."/>
            <person name="Kopitz M."/>
            <person name="Brambilla E."/>
            <person name="Klenk H.-P."/>
            <person name="Eisen J.A."/>
        </authorList>
    </citation>
    <scope>NUCLEOTIDE SEQUENCE</scope>
    <source>
        <strain evidence="2">DSM 3403</strain>
    </source>
</reference>
<evidence type="ECO:0000313" key="2">
    <source>
        <dbReference type="EMBL" id="AFD08167.1"/>
    </source>
</evidence>
<evidence type="ECO:0000313" key="3">
    <source>
        <dbReference type="Proteomes" id="UP000007590"/>
    </source>
</evidence>
<keyword evidence="1" id="KW-0812">Transmembrane</keyword>
<dbReference type="HOGENOM" id="CLU_1320197_0_0_10"/>
<dbReference type="Proteomes" id="UP000007590">
    <property type="component" value="Chromosome"/>
</dbReference>
<evidence type="ECO:0000256" key="1">
    <source>
        <dbReference type="SAM" id="Phobius"/>
    </source>
</evidence>
<dbReference type="eggNOG" id="ENOG5033IGJ">
    <property type="taxonomic scope" value="Bacteria"/>
</dbReference>
<keyword evidence="1" id="KW-0472">Membrane</keyword>
<sequence length="208" mass="23675">MENLDAIIENYKKLSTDKLISLAEKPSALRIEIIPYLQSELLNRDKKEEALSLSEFLVNKPRSFKDMSEKELEEMIRERMNSGESIESIKLDLKDNGVDLFEVLATETKWKDETFDYIVHLKEEGWDETSINEKMEATYGITENETEILKSQLKSKGKQNLIIGYSIVVIMILFATASFAVGGGFGIGLVLLTGVGVWRIAEGYRQRK</sequence>
<dbReference type="EMBL" id="CP003349">
    <property type="protein sequence ID" value="AFD08167.1"/>
    <property type="molecule type" value="Genomic_DNA"/>
</dbReference>
<dbReference type="OrthoDB" id="1438881at2"/>
<feature type="transmembrane region" description="Helical" evidence="1">
    <location>
        <begin position="185"/>
        <end position="201"/>
    </location>
</feature>
<dbReference type="KEGG" id="scn:Solca_3154"/>
<keyword evidence="3" id="KW-1185">Reference proteome</keyword>
<gene>
    <name evidence="2" type="ordered locus">Solca_3154</name>
</gene>
<feature type="transmembrane region" description="Helical" evidence="1">
    <location>
        <begin position="160"/>
        <end position="179"/>
    </location>
</feature>
<organism evidence="2 3">
    <name type="scientific">Solitalea canadensis (strain ATCC 29591 / DSM 3403 / JCM 21819 / LMG 8368 / NBRC 15130 / NCIMB 12057 / USAM 9D)</name>
    <name type="common">Flexibacter canadensis</name>
    <dbReference type="NCBI Taxonomy" id="929556"/>
    <lineage>
        <taxon>Bacteria</taxon>
        <taxon>Pseudomonadati</taxon>
        <taxon>Bacteroidota</taxon>
        <taxon>Sphingobacteriia</taxon>
        <taxon>Sphingobacteriales</taxon>
        <taxon>Sphingobacteriaceae</taxon>
        <taxon>Solitalea</taxon>
    </lineage>
</organism>
<name>H8KNN4_SOLCM</name>
<dbReference type="AlphaFoldDB" id="H8KNN4"/>
<keyword evidence="1" id="KW-1133">Transmembrane helix</keyword>
<accession>H8KNN4</accession>
<dbReference type="RefSeq" id="WP_014681392.1">
    <property type="nucleotide sequence ID" value="NC_017770.1"/>
</dbReference>